<comment type="subcellular location">
    <subcellularLocation>
        <location evidence="1">Nucleus</location>
    </subcellularLocation>
</comment>
<evidence type="ECO:0000256" key="1">
    <source>
        <dbReference type="ARBA" id="ARBA00004123"/>
    </source>
</evidence>
<keyword evidence="10" id="KW-1185">Reference proteome</keyword>
<dbReference type="Proteomes" id="UP000290572">
    <property type="component" value="Unassembled WGS sequence"/>
</dbReference>
<evidence type="ECO:0000313" key="10">
    <source>
        <dbReference type="Proteomes" id="UP000290572"/>
    </source>
</evidence>
<feature type="compositionally biased region" description="Polar residues" evidence="7">
    <location>
        <begin position="287"/>
        <end position="296"/>
    </location>
</feature>
<dbReference type="GO" id="GO:0007399">
    <property type="term" value="P:nervous system development"/>
    <property type="evidence" value="ECO:0007669"/>
    <property type="project" value="TreeGrafter"/>
</dbReference>
<dbReference type="STRING" id="84645.A0A498MRN8"/>
<dbReference type="EMBL" id="QBIY01012620">
    <property type="protein sequence ID" value="RXN21176.1"/>
    <property type="molecule type" value="Genomic_DNA"/>
</dbReference>
<dbReference type="GO" id="GO:0000122">
    <property type="term" value="P:negative regulation of transcription by RNA polymerase II"/>
    <property type="evidence" value="ECO:0007669"/>
    <property type="project" value="TreeGrafter"/>
</dbReference>
<feature type="domain" description="AXH" evidence="8">
    <location>
        <begin position="368"/>
        <end position="499"/>
    </location>
</feature>
<accession>A0A498MRN8</accession>
<sequence>MNPSPERSKECLPPKKRDSRQGSSDQPAPEDDFKPPAPFRSRRQHYSTEGHRESGDLLPPPLPTLPPLPLSLPWQVSYAPSMHHSYLPVQVGERRGAASAPWRETLCGRGMDGGLENAVPHHSRWLSSDIPPISVQPLISVPMFKSVYAAESREMWSYGPGRQDYSSSLFPPHLFAQPPVYPHDALPDSRLRYQGRRPNGVEGTNSGSGPSRRMPPCDDCENDSATRLDGPHANGRRRQESTRGQTTGKGLLPRESTGAHSSPWDRDPRGTPKTPTPPSSDTKTGKAVTSQDHFGGSASQAGAQIYYAVGSLCQSAHHNSQKYPQLSPSVSCSPRKSQHFLQSQHNSHGVEWDPSAGSYRPPVAVLTGPDPPPSAVLPHFAKGSLIELAGGHLKRVEELKTEDFLRSADTLPEFHLSTCTILLISPGPTYGFNHLQVLLTDRNTQELLTVLAEYPFFVRDRGWSSCSPQRSAQLYGLQCRQLSTGDVCLALTPTPASPHSAAPPAQRPHVRPGDAAERTFPVPAPAPAPAPPSPAAVQPPPSSPLSERPRARKRRWSAPELEPGIETSTHLPQGSKHERQQ</sequence>
<keyword evidence="4" id="KW-0238">DNA-binding</keyword>
<dbReference type="PANTHER" id="PTHR13392">
    <property type="entry name" value="ATAXIN 1"/>
    <property type="match status" value="1"/>
</dbReference>
<feature type="region of interest" description="Disordered" evidence="7">
    <location>
        <begin position="1"/>
        <end position="62"/>
    </location>
</feature>
<proteinExistence type="predicted"/>
<keyword evidence="3" id="KW-0805">Transcription regulation</keyword>
<keyword evidence="5" id="KW-0804">Transcription</keyword>
<gene>
    <name evidence="9" type="ORF">ROHU_036826</name>
</gene>
<keyword evidence="2" id="KW-0678">Repressor</keyword>
<feature type="region of interest" description="Disordered" evidence="7">
    <location>
        <begin position="495"/>
        <end position="581"/>
    </location>
</feature>
<evidence type="ECO:0000259" key="8">
    <source>
        <dbReference type="PROSITE" id="PS51148"/>
    </source>
</evidence>
<feature type="region of interest" description="Disordered" evidence="7">
    <location>
        <begin position="180"/>
        <end position="296"/>
    </location>
</feature>
<dbReference type="SMART" id="SM00536">
    <property type="entry name" value="AXH"/>
    <property type="match status" value="1"/>
</dbReference>
<feature type="compositionally biased region" description="Pro residues" evidence="7">
    <location>
        <begin position="522"/>
        <end position="543"/>
    </location>
</feature>
<comment type="caution">
    <text evidence="9">The sequence shown here is derived from an EMBL/GenBank/DDBJ whole genome shotgun (WGS) entry which is preliminary data.</text>
</comment>
<organism evidence="9 10">
    <name type="scientific">Labeo rohita</name>
    <name type="common">Indian major carp</name>
    <name type="synonym">Cyprinus rohita</name>
    <dbReference type="NCBI Taxonomy" id="84645"/>
    <lineage>
        <taxon>Eukaryota</taxon>
        <taxon>Metazoa</taxon>
        <taxon>Chordata</taxon>
        <taxon>Craniata</taxon>
        <taxon>Vertebrata</taxon>
        <taxon>Euteleostomi</taxon>
        <taxon>Actinopterygii</taxon>
        <taxon>Neopterygii</taxon>
        <taxon>Teleostei</taxon>
        <taxon>Ostariophysi</taxon>
        <taxon>Cypriniformes</taxon>
        <taxon>Cyprinidae</taxon>
        <taxon>Labeoninae</taxon>
        <taxon>Labeonini</taxon>
        <taxon>Labeo</taxon>
    </lineage>
</organism>
<name>A0A498MRN8_LABRO</name>
<evidence type="ECO:0000256" key="6">
    <source>
        <dbReference type="ARBA" id="ARBA00023242"/>
    </source>
</evidence>
<feature type="compositionally biased region" description="Basic and acidic residues" evidence="7">
    <location>
        <begin position="1"/>
        <end position="20"/>
    </location>
</feature>
<dbReference type="InterPro" id="IPR036096">
    <property type="entry name" value="Ataxin_AXH_dom_sf"/>
</dbReference>
<reference evidence="9 10" key="1">
    <citation type="submission" date="2018-03" db="EMBL/GenBank/DDBJ databases">
        <title>Draft genome sequence of Rohu Carp (Labeo rohita).</title>
        <authorList>
            <person name="Das P."/>
            <person name="Kushwaha B."/>
            <person name="Joshi C.G."/>
            <person name="Kumar D."/>
            <person name="Nagpure N.S."/>
            <person name="Sahoo L."/>
            <person name="Das S.P."/>
            <person name="Bit A."/>
            <person name="Patnaik S."/>
            <person name="Meher P.K."/>
            <person name="Jayasankar P."/>
            <person name="Koringa P.G."/>
            <person name="Patel N.V."/>
            <person name="Hinsu A.T."/>
            <person name="Kumar R."/>
            <person name="Pandey M."/>
            <person name="Agarwal S."/>
            <person name="Srivastava S."/>
            <person name="Singh M."/>
            <person name="Iquebal M.A."/>
            <person name="Jaiswal S."/>
            <person name="Angadi U.B."/>
            <person name="Kumar N."/>
            <person name="Raza M."/>
            <person name="Shah T.M."/>
            <person name="Rai A."/>
            <person name="Jena J.K."/>
        </authorList>
    </citation>
    <scope>NUCLEOTIDE SEQUENCE [LARGE SCALE GENOMIC DNA]</scope>
    <source>
        <strain evidence="9">DASCIFA01</strain>
        <tissue evidence="9">Testis</tissue>
    </source>
</reference>
<evidence type="ECO:0000256" key="5">
    <source>
        <dbReference type="ARBA" id="ARBA00023163"/>
    </source>
</evidence>
<evidence type="ECO:0000256" key="3">
    <source>
        <dbReference type="ARBA" id="ARBA00023015"/>
    </source>
</evidence>
<feature type="compositionally biased region" description="Basic and acidic residues" evidence="7">
    <location>
        <begin position="46"/>
        <end position="55"/>
    </location>
</feature>
<dbReference type="InterPro" id="IPR003652">
    <property type="entry name" value="Ataxin_AXH_dom"/>
</dbReference>
<dbReference type="GO" id="GO:0003723">
    <property type="term" value="F:RNA binding"/>
    <property type="evidence" value="ECO:0007669"/>
    <property type="project" value="InterPro"/>
</dbReference>
<evidence type="ECO:0000313" key="9">
    <source>
        <dbReference type="EMBL" id="RXN21176.1"/>
    </source>
</evidence>
<evidence type="ECO:0000256" key="7">
    <source>
        <dbReference type="SAM" id="MobiDB-lite"/>
    </source>
</evidence>
<dbReference type="GO" id="GO:0003677">
    <property type="term" value="F:DNA binding"/>
    <property type="evidence" value="ECO:0007669"/>
    <property type="project" value="UniProtKB-KW"/>
</dbReference>
<evidence type="ECO:0000256" key="2">
    <source>
        <dbReference type="ARBA" id="ARBA00022491"/>
    </source>
</evidence>
<protein>
    <submittedName>
        <fullName evidence="9">Ataxin-1-like protein</fullName>
    </submittedName>
</protein>
<dbReference type="SUPFAM" id="SSF102031">
    <property type="entry name" value="AXH domain"/>
    <property type="match status" value="1"/>
</dbReference>
<keyword evidence="6" id="KW-0539">Nucleus</keyword>
<dbReference type="GO" id="GO:0005634">
    <property type="term" value="C:nucleus"/>
    <property type="evidence" value="ECO:0007669"/>
    <property type="project" value="UniProtKB-SubCell"/>
</dbReference>
<dbReference type="AlphaFoldDB" id="A0A498MRN8"/>
<dbReference type="InterPro" id="IPR043404">
    <property type="entry name" value="ATAXIN1-like"/>
</dbReference>
<evidence type="ECO:0000256" key="4">
    <source>
        <dbReference type="ARBA" id="ARBA00023125"/>
    </source>
</evidence>
<dbReference type="PROSITE" id="PS51148">
    <property type="entry name" value="AXH"/>
    <property type="match status" value="1"/>
</dbReference>
<feature type="compositionally biased region" description="Low complexity" evidence="7">
    <location>
        <begin position="495"/>
        <end position="504"/>
    </location>
</feature>
<dbReference type="PANTHER" id="PTHR13392:SF14">
    <property type="entry name" value="ATAXIN-1-LIKE"/>
    <property type="match status" value="1"/>
</dbReference>
<dbReference type="Pfam" id="PF08517">
    <property type="entry name" value="AXH"/>
    <property type="match status" value="1"/>
</dbReference>